<proteinExistence type="inferred from homology"/>
<evidence type="ECO:0000313" key="8">
    <source>
        <dbReference type="EMBL" id="MEY8764215.1"/>
    </source>
</evidence>
<evidence type="ECO:0000256" key="4">
    <source>
        <dbReference type="ARBA" id="ARBA00022989"/>
    </source>
</evidence>
<comment type="subcellular location">
    <subcellularLocation>
        <location evidence="1">Membrane</location>
        <topology evidence="1">Multi-pass membrane protein</topology>
    </subcellularLocation>
</comment>
<comment type="similarity">
    <text evidence="2">Belongs to the GtrA family.</text>
</comment>
<accession>A0ABV4DZA4</accession>
<reference evidence="8 9" key="1">
    <citation type="submission" date="2024-08" db="EMBL/GenBank/DDBJ databases">
        <title>Clostridium lapicellarii sp. nov., and Clostridium renhuaiense sp. nov., two species isolated from the mud in a fermentation cellar used for producing sauce-flavour Chinese liquors.</title>
        <authorList>
            <person name="Yang F."/>
            <person name="Wang H."/>
            <person name="Chen L.Q."/>
            <person name="Zhou N."/>
            <person name="Lu J.J."/>
            <person name="Pu X.X."/>
            <person name="Wan B."/>
            <person name="Wang L."/>
            <person name="Liu S.J."/>
        </authorList>
    </citation>
    <scope>NUCLEOTIDE SEQUENCE [LARGE SCALE GENOMIC DNA]</scope>
    <source>
        <strain evidence="8 9">MT-113</strain>
    </source>
</reference>
<protein>
    <submittedName>
        <fullName evidence="8">GtrA family protein</fullName>
    </submittedName>
</protein>
<comment type="caution">
    <text evidence="8">The sequence shown here is derived from an EMBL/GenBank/DDBJ whole genome shotgun (WGS) entry which is preliminary data.</text>
</comment>
<evidence type="ECO:0000256" key="5">
    <source>
        <dbReference type="ARBA" id="ARBA00023136"/>
    </source>
</evidence>
<evidence type="ECO:0000256" key="1">
    <source>
        <dbReference type="ARBA" id="ARBA00004141"/>
    </source>
</evidence>
<keyword evidence="9" id="KW-1185">Reference proteome</keyword>
<keyword evidence="5 6" id="KW-0472">Membrane</keyword>
<evidence type="ECO:0000256" key="2">
    <source>
        <dbReference type="ARBA" id="ARBA00009399"/>
    </source>
</evidence>
<feature type="transmembrane region" description="Helical" evidence="6">
    <location>
        <begin position="85"/>
        <end position="107"/>
    </location>
</feature>
<keyword evidence="4 6" id="KW-1133">Transmembrane helix</keyword>
<dbReference type="InterPro" id="IPR051401">
    <property type="entry name" value="GtrA_CellWall_Glycosyl"/>
</dbReference>
<dbReference type="EMBL" id="JBGFFE010000017">
    <property type="protein sequence ID" value="MEY8764215.1"/>
    <property type="molecule type" value="Genomic_DNA"/>
</dbReference>
<dbReference type="InterPro" id="IPR007267">
    <property type="entry name" value="GtrA_DPMS_TM"/>
</dbReference>
<sequence>MSQLIKTVDFIFNGKLKLLSRFSATGVLNTIIDFLVFTLCQSIIGLYYTVSQVVGYSCGVANSFIFNKKWTFQYDNPDKNIVHEILQFVVVNIVSLIITVIFMKFLVDRFALNVYISKVIVTFAAQMINFLSYKIWVFN</sequence>
<evidence type="ECO:0000256" key="6">
    <source>
        <dbReference type="SAM" id="Phobius"/>
    </source>
</evidence>
<organism evidence="8 9">
    <name type="scientific">Clostridium lapidicellarium</name>
    <dbReference type="NCBI Taxonomy" id="3240931"/>
    <lineage>
        <taxon>Bacteria</taxon>
        <taxon>Bacillati</taxon>
        <taxon>Bacillota</taxon>
        <taxon>Clostridia</taxon>
        <taxon>Eubacteriales</taxon>
        <taxon>Clostridiaceae</taxon>
        <taxon>Clostridium</taxon>
    </lineage>
</organism>
<evidence type="ECO:0000313" key="9">
    <source>
        <dbReference type="Proteomes" id="UP001565220"/>
    </source>
</evidence>
<feature type="transmembrane region" description="Helical" evidence="6">
    <location>
        <begin position="119"/>
        <end position="138"/>
    </location>
</feature>
<evidence type="ECO:0000256" key="3">
    <source>
        <dbReference type="ARBA" id="ARBA00022692"/>
    </source>
</evidence>
<feature type="transmembrane region" description="Helical" evidence="6">
    <location>
        <begin position="46"/>
        <end position="65"/>
    </location>
</feature>
<gene>
    <name evidence="8" type="ORF">AB8S09_11285</name>
</gene>
<dbReference type="RefSeq" id="WP_369869138.1">
    <property type="nucleotide sequence ID" value="NZ_JBGFFE010000017.1"/>
</dbReference>
<evidence type="ECO:0000259" key="7">
    <source>
        <dbReference type="Pfam" id="PF04138"/>
    </source>
</evidence>
<name>A0ABV4DZA4_9CLOT</name>
<keyword evidence="3 6" id="KW-0812">Transmembrane</keyword>
<dbReference type="PANTHER" id="PTHR38459">
    <property type="entry name" value="PROPHAGE BACTOPRENOL-LINKED GLUCOSE TRANSLOCASE HOMOLOG"/>
    <property type="match status" value="1"/>
</dbReference>
<dbReference type="Pfam" id="PF04138">
    <property type="entry name" value="GtrA_DPMS_TM"/>
    <property type="match status" value="1"/>
</dbReference>
<dbReference type="Proteomes" id="UP001565220">
    <property type="component" value="Unassembled WGS sequence"/>
</dbReference>
<feature type="domain" description="GtrA/DPMS transmembrane" evidence="7">
    <location>
        <begin position="21"/>
        <end position="138"/>
    </location>
</feature>
<dbReference type="PANTHER" id="PTHR38459:SF1">
    <property type="entry name" value="PROPHAGE BACTOPRENOL-LINKED GLUCOSE TRANSLOCASE HOMOLOG"/>
    <property type="match status" value="1"/>
</dbReference>